<dbReference type="Pfam" id="PF11213">
    <property type="entry name" value="DUF3006"/>
    <property type="match status" value="1"/>
</dbReference>
<dbReference type="KEGG" id="haq:DU484_10640"/>
<dbReference type="AlphaFoldDB" id="A0A345EDJ7"/>
<name>A0A345EDJ7_9EURY</name>
<dbReference type="GeneID" id="37287440"/>
<evidence type="ECO:0000313" key="5">
    <source>
        <dbReference type="Proteomes" id="UP000253273"/>
    </source>
</evidence>
<proteinExistence type="predicted"/>
<dbReference type="KEGG" id="haj:DU500_10910"/>
<feature type="region of interest" description="Disordered" evidence="1">
    <location>
        <begin position="71"/>
        <end position="105"/>
    </location>
</feature>
<dbReference type="EMBL" id="CP031150">
    <property type="protein sequence ID" value="AXG06899.1"/>
    <property type="molecule type" value="Genomic_DNA"/>
</dbReference>
<keyword evidence="5" id="KW-1185">Reference proteome</keyword>
<protein>
    <submittedName>
        <fullName evidence="3">DUF3006 domain-containing protein</fullName>
    </submittedName>
</protein>
<organism evidence="3 4">
    <name type="scientific">Haloplanus rubicundus</name>
    <dbReference type="NCBI Taxonomy" id="1547898"/>
    <lineage>
        <taxon>Archaea</taxon>
        <taxon>Methanobacteriati</taxon>
        <taxon>Methanobacteriota</taxon>
        <taxon>Stenosarchaea group</taxon>
        <taxon>Halobacteria</taxon>
        <taxon>Halobacteriales</taxon>
        <taxon>Haloferacaceae</taxon>
        <taxon>Haloplanus</taxon>
    </lineage>
</organism>
<dbReference type="Proteomes" id="UP000252985">
    <property type="component" value="Chromosome"/>
</dbReference>
<evidence type="ECO:0000256" key="1">
    <source>
        <dbReference type="SAM" id="MobiDB-lite"/>
    </source>
</evidence>
<dbReference type="EMBL" id="CP031148">
    <property type="protein sequence ID" value="AXG10269.1"/>
    <property type="molecule type" value="Genomic_DNA"/>
</dbReference>
<sequence>MTDVDALADGCYTAVVDSVEDGVATVFFEDDGEEVGNAVLDAAALPEAARHEDAILRVTVVDGALVGSEYDAERTADRAERAQDRFDRLSERPPSDGDRDHRKSS</sequence>
<accession>A0A345E3X7</accession>
<reference evidence="3 4" key="1">
    <citation type="submission" date="2018-07" db="EMBL/GenBank/DDBJ databases">
        <title>Genome sequences of Haloplanus sp. CBA1112.</title>
        <authorList>
            <person name="Kim Y.B."/>
            <person name="Roh S.W."/>
        </authorList>
    </citation>
    <scope>NUCLEOTIDE SEQUENCE [LARGE SCALE GENOMIC DNA]</scope>
    <source>
        <strain evidence="3 4">CBA1112</strain>
    </source>
</reference>
<dbReference type="OrthoDB" id="299121at2157"/>
<evidence type="ECO:0000313" key="4">
    <source>
        <dbReference type="Proteomes" id="UP000252985"/>
    </source>
</evidence>
<evidence type="ECO:0000313" key="3">
    <source>
        <dbReference type="EMBL" id="AXG10269.1"/>
    </source>
</evidence>
<dbReference type="RefSeq" id="WP_114586033.1">
    <property type="nucleotide sequence ID" value="NZ_CP031148.1"/>
</dbReference>
<evidence type="ECO:0000313" key="2">
    <source>
        <dbReference type="EMBL" id="AXG06899.1"/>
    </source>
</evidence>
<gene>
    <name evidence="3" type="ORF">DU484_10640</name>
    <name evidence="2" type="ORF">DU500_10910</name>
</gene>
<dbReference type="Proteomes" id="UP000253273">
    <property type="component" value="Chromosome"/>
</dbReference>
<dbReference type="InterPro" id="IPR021377">
    <property type="entry name" value="DUF3006"/>
</dbReference>
<reference evidence="2 5" key="2">
    <citation type="submission" date="2018-07" db="EMBL/GenBank/DDBJ databases">
        <title>Genome sequences of Haloplanus sp. CBA1113.</title>
        <authorList>
            <person name="Kim Y.B."/>
            <person name="Roh S.W."/>
        </authorList>
    </citation>
    <scope>NUCLEOTIDE SEQUENCE [LARGE SCALE GENOMIC DNA]</scope>
    <source>
        <strain evidence="2 5">CBA1113</strain>
    </source>
</reference>
<accession>A0A345EDJ7</accession>